<dbReference type="OrthoDB" id="882485at2"/>
<organism evidence="1 2">
    <name type="scientific">Hymenobacter wooponensis</name>
    <dbReference type="NCBI Taxonomy" id="1525360"/>
    <lineage>
        <taxon>Bacteria</taxon>
        <taxon>Pseudomonadati</taxon>
        <taxon>Bacteroidota</taxon>
        <taxon>Cytophagia</taxon>
        <taxon>Cytophagales</taxon>
        <taxon>Hymenobacteraceae</taxon>
        <taxon>Hymenobacter</taxon>
    </lineage>
</organism>
<dbReference type="Proteomes" id="UP000298284">
    <property type="component" value="Unassembled WGS sequence"/>
</dbReference>
<dbReference type="EMBL" id="SRKZ01000003">
    <property type="protein sequence ID" value="TGD80384.1"/>
    <property type="molecule type" value="Genomic_DNA"/>
</dbReference>
<protein>
    <recommendedName>
        <fullName evidence="3">STAS/SEC14 domain-containing protein</fullName>
    </recommendedName>
</protein>
<keyword evidence="2" id="KW-1185">Reference proteome</keyword>
<reference evidence="1 2" key="1">
    <citation type="submission" date="2019-04" db="EMBL/GenBank/DDBJ databases">
        <authorList>
            <person name="Feng G."/>
            <person name="Zhang J."/>
            <person name="Zhu H."/>
        </authorList>
    </citation>
    <scope>NUCLEOTIDE SEQUENCE [LARGE SCALE GENOMIC DNA]</scope>
    <source>
        <strain evidence="1 2">JCM 19491</strain>
    </source>
</reference>
<sequence>MFKELRNGIGDVYLTIEYSSVTNWVYSNWVGTQTYLQVTTGADACLTALREYKCRYLLNDNRHVIGSWDFAVDWVVSSWAPRAIEQGLTHMAHVFSPEGIATISAEHMYDGLGSDLHMRLFGDIEEAKTWLRRLQRRKIYEDLYACIRHILSRFCLYYTLADAHSKN</sequence>
<accession>A0A4Z0ML89</accession>
<name>A0A4Z0ML89_9BACT</name>
<evidence type="ECO:0000313" key="1">
    <source>
        <dbReference type="EMBL" id="TGD80384.1"/>
    </source>
</evidence>
<proteinExistence type="predicted"/>
<evidence type="ECO:0008006" key="3">
    <source>
        <dbReference type="Google" id="ProtNLM"/>
    </source>
</evidence>
<gene>
    <name evidence="1" type="ORF">EU557_11115</name>
</gene>
<dbReference type="RefSeq" id="WP_135530537.1">
    <property type="nucleotide sequence ID" value="NZ_SRKZ01000003.1"/>
</dbReference>
<evidence type="ECO:0000313" key="2">
    <source>
        <dbReference type="Proteomes" id="UP000298284"/>
    </source>
</evidence>
<dbReference type="AlphaFoldDB" id="A0A4Z0ML89"/>
<comment type="caution">
    <text evidence="1">The sequence shown here is derived from an EMBL/GenBank/DDBJ whole genome shotgun (WGS) entry which is preliminary data.</text>
</comment>